<reference evidence="1 2" key="1">
    <citation type="journal article" date="2015" name="Genome Announc.">
        <title>Next-Generation Whole-Genome Sequencing of Eight Strains of Bacillus cereus, Isolated from Food.</title>
        <authorList>
            <person name="Krawczyk A.O."/>
            <person name="de Jong A."/>
            <person name="Eijlander R.T."/>
            <person name="Berendsen E.M."/>
            <person name="Holsappel S."/>
            <person name="Wells-Bennik M.H."/>
            <person name="Kuipers O.P."/>
        </authorList>
    </citation>
    <scope>NUCLEOTIDE SEQUENCE [LARGE SCALE GENOMIC DNA]</scope>
    <source>
        <strain evidence="1 2">B4147</strain>
    </source>
</reference>
<dbReference type="Pfam" id="PF14425">
    <property type="entry name" value="Imm3"/>
    <property type="match status" value="1"/>
</dbReference>
<evidence type="ECO:0008006" key="3">
    <source>
        <dbReference type="Google" id="ProtNLM"/>
    </source>
</evidence>
<organism evidence="1 2">
    <name type="scientific">Bacillus wiedmannii</name>
    <dbReference type="NCBI Taxonomy" id="1890302"/>
    <lineage>
        <taxon>Bacteria</taxon>
        <taxon>Bacillati</taxon>
        <taxon>Bacillota</taxon>
        <taxon>Bacilli</taxon>
        <taxon>Bacillales</taxon>
        <taxon>Bacillaceae</taxon>
        <taxon>Bacillus</taxon>
        <taxon>Bacillus cereus group</taxon>
    </lineage>
</organism>
<dbReference type="EMBL" id="LCYN01000004">
    <property type="protein sequence ID" value="KKZ99268.1"/>
    <property type="molecule type" value="Genomic_DNA"/>
</dbReference>
<dbReference type="Proteomes" id="UP000035350">
    <property type="component" value="Unassembled WGS sequence"/>
</dbReference>
<evidence type="ECO:0000313" key="1">
    <source>
        <dbReference type="EMBL" id="KKZ99268.1"/>
    </source>
</evidence>
<comment type="caution">
    <text evidence="1">The sequence shown here is derived from an EMBL/GenBank/DDBJ whole genome shotgun (WGS) entry which is preliminary data.</text>
</comment>
<evidence type="ECO:0000313" key="2">
    <source>
        <dbReference type="Proteomes" id="UP000035350"/>
    </source>
</evidence>
<sequence>MEDWEYNEIFEAINEDYNDYLKLNRGHEYAIARTVNEYINLGKVEDFIVDTAVGEILLSKNKVFIGYVEGITKRLSMFKDLDDTNELTHEEIADLTKRIEKVLDGLSKVEIDYNPYSK</sequence>
<reference evidence="2" key="2">
    <citation type="submission" date="2015-04" db="EMBL/GenBank/DDBJ databases">
        <title>Draft Genome Sequences of Eight Spore-Forming Food Isolates of Bacillus cereus Genome sequencing.</title>
        <authorList>
            <person name="Krawcyk A.O."/>
            <person name="de Jong A."/>
            <person name="Eijlander R.T."/>
            <person name="Berendsen E.M."/>
            <person name="Holsappel S."/>
            <person name="Wells-Bennik M."/>
            <person name="Kuipers O.P."/>
        </authorList>
    </citation>
    <scope>NUCLEOTIDE SEQUENCE [LARGE SCALE GENOMIC DNA]</scope>
    <source>
        <strain evidence="2">B4147</strain>
    </source>
</reference>
<protein>
    <recommendedName>
        <fullName evidence="3">Immunity protein Imm3</fullName>
    </recommendedName>
</protein>
<gene>
    <name evidence="1" type="ORF">B4147_3852</name>
</gene>
<dbReference type="InterPro" id="IPR025678">
    <property type="entry name" value="Imm3"/>
</dbReference>
<dbReference type="PATRIC" id="fig|1396.433.peg.2734"/>
<dbReference type="RefSeq" id="WP_046957977.1">
    <property type="nucleotide sequence ID" value="NZ_LCYN01000004.1"/>
</dbReference>
<accession>A0A0G8CHF6</accession>
<name>A0A0G8CHF6_9BACI</name>
<dbReference type="AlphaFoldDB" id="A0A0G8CHF6"/>
<proteinExistence type="predicted"/>